<gene>
    <name evidence="1" type="ORF">LCGC14_1335300</name>
</gene>
<name>A0A0F9MWA5_9ZZZZ</name>
<comment type="caution">
    <text evidence="1">The sequence shown here is derived from an EMBL/GenBank/DDBJ whole genome shotgun (WGS) entry which is preliminary data.</text>
</comment>
<dbReference type="EMBL" id="LAZR01008112">
    <property type="protein sequence ID" value="KKM80890.1"/>
    <property type="molecule type" value="Genomic_DNA"/>
</dbReference>
<organism evidence="1">
    <name type="scientific">marine sediment metagenome</name>
    <dbReference type="NCBI Taxonomy" id="412755"/>
    <lineage>
        <taxon>unclassified sequences</taxon>
        <taxon>metagenomes</taxon>
        <taxon>ecological metagenomes</taxon>
    </lineage>
</organism>
<accession>A0A0F9MWA5</accession>
<protein>
    <submittedName>
        <fullName evidence="1">Uncharacterized protein</fullName>
    </submittedName>
</protein>
<proteinExistence type="predicted"/>
<sequence>MSLHPSKIKFDSEIEIDPGMHIVLTVRPPYPFRGDCLVVKRISRGFVIDRIVVGLSFQTFEPIPAEVFTDKAQIRTSLKVCRPTDDFTLTVTNISKEPARFKATMYGTEYREESARTGPGCSDGSKE</sequence>
<evidence type="ECO:0000313" key="1">
    <source>
        <dbReference type="EMBL" id="KKM80890.1"/>
    </source>
</evidence>
<reference evidence="1" key="1">
    <citation type="journal article" date="2015" name="Nature">
        <title>Complex archaea that bridge the gap between prokaryotes and eukaryotes.</title>
        <authorList>
            <person name="Spang A."/>
            <person name="Saw J.H."/>
            <person name="Jorgensen S.L."/>
            <person name="Zaremba-Niedzwiedzka K."/>
            <person name="Martijn J."/>
            <person name="Lind A.E."/>
            <person name="van Eijk R."/>
            <person name="Schleper C."/>
            <person name="Guy L."/>
            <person name="Ettema T.J."/>
        </authorList>
    </citation>
    <scope>NUCLEOTIDE SEQUENCE</scope>
</reference>
<dbReference type="AlphaFoldDB" id="A0A0F9MWA5"/>